<dbReference type="InterPro" id="IPR000719">
    <property type="entry name" value="Prot_kinase_dom"/>
</dbReference>
<evidence type="ECO:0000313" key="14">
    <source>
        <dbReference type="EMBL" id="KHN19082.1"/>
    </source>
</evidence>
<feature type="domain" description="Bulb-type lectin" evidence="12">
    <location>
        <begin position="26"/>
        <end position="147"/>
    </location>
</feature>
<gene>
    <name evidence="14" type="ORF">glysoja_029944</name>
</gene>
<feature type="signal peptide" evidence="10">
    <location>
        <begin position="1"/>
        <end position="22"/>
    </location>
</feature>
<evidence type="ECO:0000256" key="10">
    <source>
        <dbReference type="SAM" id="SignalP"/>
    </source>
</evidence>
<dbReference type="Proteomes" id="UP000053555">
    <property type="component" value="Unassembled WGS sequence"/>
</dbReference>
<name>A0A0B2QH24_GLYSO</name>
<dbReference type="EMBL" id="KN659486">
    <property type="protein sequence ID" value="KHN19082.1"/>
    <property type="molecule type" value="Genomic_DNA"/>
</dbReference>
<feature type="chain" id="PRO_5002076174" evidence="10">
    <location>
        <begin position="23"/>
        <end position="674"/>
    </location>
</feature>
<dbReference type="InterPro" id="IPR001480">
    <property type="entry name" value="Bulb-type_lectin_dom"/>
</dbReference>
<dbReference type="GO" id="GO:0005886">
    <property type="term" value="C:plasma membrane"/>
    <property type="evidence" value="ECO:0007669"/>
    <property type="project" value="UniProtKB-SubCell"/>
</dbReference>
<dbReference type="InterPro" id="IPR000858">
    <property type="entry name" value="S_locus_glycoprot_dom"/>
</dbReference>
<dbReference type="EC" id="2.7.1.-" evidence="14"/>
<dbReference type="SMART" id="SM00108">
    <property type="entry name" value="B_lectin"/>
    <property type="match status" value="1"/>
</dbReference>
<keyword evidence="14" id="KW-0808">Transferase</keyword>
<dbReference type="AlphaFoldDB" id="A0A0B2QH24"/>
<protein>
    <submittedName>
        <fullName evidence="14">G-type lectin S-receptor-like serine/threonine-protein kinase</fullName>
        <ecNumber evidence="14">2.7.1.-</ecNumber>
    </submittedName>
</protein>
<dbReference type="InterPro" id="IPR001245">
    <property type="entry name" value="Ser-Thr/Tyr_kinase_cat_dom"/>
</dbReference>
<proteinExistence type="predicted"/>
<keyword evidence="8" id="KW-1015">Disulfide bond</keyword>
<dbReference type="GO" id="GO:0030246">
    <property type="term" value="F:carbohydrate binding"/>
    <property type="evidence" value="ECO:0007669"/>
    <property type="project" value="UniProtKB-KW"/>
</dbReference>
<feature type="domain" description="Protein kinase" evidence="11">
    <location>
        <begin position="455"/>
        <end position="674"/>
    </location>
</feature>
<dbReference type="Gene3D" id="1.10.510.10">
    <property type="entry name" value="Transferase(Phosphotransferase) domain 1"/>
    <property type="match status" value="1"/>
</dbReference>
<dbReference type="Pfam" id="PF07714">
    <property type="entry name" value="PK_Tyr_Ser-Thr"/>
    <property type="match status" value="1"/>
</dbReference>
<dbReference type="SMART" id="SM00473">
    <property type="entry name" value="PAN_AP"/>
    <property type="match status" value="1"/>
</dbReference>
<evidence type="ECO:0000256" key="4">
    <source>
        <dbReference type="ARBA" id="ARBA00022536"/>
    </source>
</evidence>
<dbReference type="CDD" id="cd00028">
    <property type="entry name" value="B_lectin"/>
    <property type="match status" value="1"/>
</dbReference>
<dbReference type="GO" id="GO:0005524">
    <property type="term" value="F:ATP binding"/>
    <property type="evidence" value="ECO:0007669"/>
    <property type="project" value="InterPro"/>
</dbReference>
<dbReference type="FunFam" id="2.90.10.10:FF:000003">
    <property type="entry name" value="G-type lectin S-receptor-like serine/threonine-protein kinase"/>
    <property type="match status" value="1"/>
</dbReference>
<accession>A0A0B2QH24</accession>
<evidence type="ECO:0000256" key="1">
    <source>
        <dbReference type="ARBA" id="ARBA00004251"/>
    </source>
</evidence>
<dbReference type="PANTHER" id="PTHR32444:SF118">
    <property type="entry name" value="OS09G0551150 PROTEIN"/>
    <property type="match status" value="1"/>
</dbReference>
<dbReference type="Gene3D" id="3.30.200.20">
    <property type="entry name" value="Phosphorylase Kinase, domain 1"/>
    <property type="match status" value="1"/>
</dbReference>
<dbReference type="InterPro" id="IPR003609">
    <property type="entry name" value="Pan_app"/>
</dbReference>
<dbReference type="SUPFAM" id="SSF51110">
    <property type="entry name" value="alpha-D-mannose-specific plant lectins"/>
    <property type="match status" value="1"/>
</dbReference>
<dbReference type="GO" id="GO:0004674">
    <property type="term" value="F:protein serine/threonine kinase activity"/>
    <property type="evidence" value="ECO:0007669"/>
    <property type="project" value="UniProtKB-KW"/>
</dbReference>
<dbReference type="InterPro" id="IPR011009">
    <property type="entry name" value="Kinase-like_dom_sf"/>
</dbReference>
<keyword evidence="4" id="KW-0245">EGF-like domain</keyword>
<dbReference type="PROSITE" id="PS50927">
    <property type="entry name" value="BULB_LECTIN"/>
    <property type="match status" value="1"/>
</dbReference>
<dbReference type="PANTHER" id="PTHR32444">
    <property type="entry name" value="BULB-TYPE LECTIN DOMAIN-CONTAINING PROTEIN"/>
    <property type="match status" value="1"/>
</dbReference>
<keyword evidence="6 14" id="KW-0430">Lectin</keyword>
<keyword evidence="3" id="KW-0723">Serine/threonine-protein kinase</keyword>
<dbReference type="CDD" id="cd01098">
    <property type="entry name" value="PAN_AP_plant"/>
    <property type="match status" value="1"/>
</dbReference>
<dbReference type="InterPro" id="IPR036426">
    <property type="entry name" value="Bulb-type_lectin_dom_sf"/>
</dbReference>
<dbReference type="SUPFAM" id="SSF56112">
    <property type="entry name" value="Protein kinase-like (PK-like)"/>
    <property type="match status" value="1"/>
</dbReference>
<dbReference type="Pfam" id="PF08276">
    <property type="entry name" value="PAN_2"/>
    <property type="match status" value="1"/>
</dbReference>
<feature type="domain" description="Apple" evidence="13">
    <location>
        <begin position="341"/>
        <end position="425"/>
    </location>
</feature>
<dbReference type="GO" id="GO:0031625">
    <property type="term" value="F:ubiquitin protein ligase binding"/>
    <property type="evidence" value="ECO:0007669"/>
    <property type="project" value="UniProtKB-ARBA"/>
</dbReference>
<evidence type="ECO:0000256" key="6">
    <source>
        <dbReference type="ARBA" id="ARBA00022734"/>
    </source>
</evidence>
<reference evidence="14" key="1">
    <citation type="submission" date="2014-07" db="EMBL/GenBank/DDBJ databases">
        <title>Identification of a novel salt tolerance gene in wild soybean by whole-genome sequencing.</title>
        <authorList>
            <person name="Lam H.-M."/>
            <person name="Qi X."/>
            <person name="Li M.-W."/>
            <person name="Liu X."/>
            <person name="Xie M."/>
            <person name="Ni M."/>
            <person name="Xu X."/>
        </authorList>
    </citation>
    <scope>NUCLEOTIDE SEQUENCE [LARGE SCALE GENOMIC DNA]</scope>
    <source>
        <tissue evidence="14">Root</tissue>
    </source>
</reference>
<dbReference type="Pfam" id="PF00954">
    <property type="entry name" value="S_locus_glycop"/>
    <property type="match status" value="1"/>
</dbReference>
<dbReference type="GO" id="GO:0048544">
    <property type="term" value="P:recognition of pollen"/>
    <property type="evidence" value="ECO:0007669"/>
    <property type="project" value="InterPro"/>
</dbReference>
<evidence type="ECO:0000256" key="5">
    <source>
        <dbReference type="ARBA" id="ARBA00022729"/>
    </source>
</evidence>
<comment type="subcellular location">
    <subcellularLocation>
        <location evidence="1">Cell membrane</location>
        <topology evidence="1">Single-pass type I membrane protein</topology>
    </subcellularLocation>
</comment>
<dbReference type="PROSITE" id="PS50011">
    <property type="entry name" value="PROTEIN_KINASE_DOM"/>
    <property type="match status" value="1"/>
</dbReference>
<evidence type="ECO:0000256" key="8">
    <source>
        <dbReference type="ARBA" id="ARBA00023157"/>
    </source>
</evidence>
<keyword evidence="14" id="KW-0675">Receptor</keyword>
<keyword evidence="9" id="KW-0325">Glycoprotein</keyword>
<dbReference type="Gene3D" id="2.90.10.10">
    <property type="entry name" value="Bulb-type lectin domain"/>
    <property type="match status" value="1"/>
</dbReference>
<keyword evidence="2" id="KW-1003">Cell membrane</keyword>
<sequence length="674" mass="75926">MRMNKVVTIIFALVCQPILQKASYAGAALTQTSSITDGQELISARQIFSLGFFTPRRSSSRYIGIWYKNVKPQTVVWVANRDNPLNDISGNLTIAADGNIVLFDGAGNRIWSTNIYRSIERPIAKLLDSGNLVLMDAKHCDSDTYIWQSFDYPTDTMLPGMKLGWDKTSDLNRCLTSWKTAKDPSPGSFTYSFLHIEFPEFLIRQGMDITFRSGIWDGTRFNSDDWLFNEITAFRPHISVSSNEVVYWDEPGDRLSRFVMRGDGLLQRYIWDNKTLMWIEMYEIRKDFCDNYGVCGVNGVCNIEDVPVYCDCLKGFIPCSQEEWDSFNRSGGCIRRTPLNCTQDDGFQKLSWVKLPMPLQFCTNNSMSIEECRVECLKNCSCTAYANSAMNGGPHGCLLWFGDLIDIRQLINEKGEQLDLYVRLAASEIGCRNHIEDQALHLFDIDIILAATNNFSIENKIGEGGFGPVYRGKLSSRQEIAVKRLSKTSKQGISEFMNEVGLVAKFQHRNLVSVLGGCTQGDERIGYMSPEYAVNGLLSLKSDVFSFGVIVLEILSGIKNNNFNHPDDSNLLGQAWRLWIEGRAVEFMDVNLNLAAIPSEILRCLHVGLLCVQKLPKDRPTMSSVVFMLSNESITLAQPKQPGFFEEVLQSQGCNNKESFSNNSLTITQLEGRT</sequence>
<evidence type="ECO:0000259" key="11">
    <source>
        <dbReference type="PROSITE" id="PS50011"/>
    </source>
</evidence>
<keyword evidence="7 14" id="KW-0418">Kinase</keyword>
<dbReference type="PROSITE" id="PS50948">
    <property type="entry name" value="PAN"/>
    <property type="match status" value="1"/>
</dbReference>
<organism evidence="14">
    <name type="scientific">Glycine soja</name>
    <name type="common">Wild soybean</name>
    <dbReference type="NCBI Taxonomy" id="3848"/>
    <lineage>
        <taxon>Eukaryota</taxon>
        <taxon>Viridiplantae</taxon>
        <taxon>Streptophyta</taxon>
        <taxon>Embryophyta</taxon>
        <taxon>Tracheophyta</taxon>
        <taxon>Spermatophyta</taxon>
        <taxon>Magnoliopsida</taxon>
        <taxon>eudicotyledons</taxon>
        <taxon>Gunneridae</taxon>
        <taxon>Pentapetalae</taxon>
        <taxon>rosids</taxon>
        <taxon>fabids</taxon>
        <taxon>Fabales</taxon>
        <taxon>Fabaceae</taxon>
        <taxon>Papilionoideae</taxon>
        <taxon>50 kb inversion clade</taxon>
        <taxon>NPAAA clade</taxon>
        <taxon>indigoferoid/millettioid clade</taxon>
        <taxon>Phaseoleae</taxon>
        <taxon>Glycine</taxon>
        <taxon>Glycine subgen. Soja</taxon>
    </lineage>
</organism>
<evidence type="ECO:0000256" key="9">
    <source>
        <dbReference type="ARBA" id="ARBA00023180"/>
    </source>
</evidence>
<keyword evidence="2" id="KW-0472">Membrane</keyword>
<evidence type="ECO:0000259" key="12">
    <source>
        <dbReference type="PROSITE" id="PS50927"/>
    </source>
</evidence>
<evidence type="ECO:0000256" key="2">
    <source>
        <dbReference type="ARBA" id="ARBA00022475"/>
    </source>
</evidence>
<evidence type="ECO:0000256" key="3">
    <source>
        <dbReference type="ARBA" id="ARBA00022527"/>
    </source>
</evidence>
<evidence type="ECO:0000259" key="13">
    <source>
        <dbReference type="PROSITE" id="PS50948"/>
    </source>
</evidence>
<dbReference type="Pfam" id="PF01453">
    <property type="entry name" value="B_lectin"/>
    <property type="match status" value="1"/>
</dbReference>
<evidence type="ECO:0000256" key="7">
    <source>
        <dbReference type="ARBA" id="ARBA00022777"/>
    </source>
</evidence>
<keyword evidence="5 10" id="KW-0732">Signal</keyword>